<protein>
    <submittedName>
        <fullName evidence="1">Uncharacterized protein</fullName>
    </submittedName>
</protein>
<keyword evidence="2" id="KW-1185">Reference proteome</keyword>
<dbReference type="EMBL" id="JAGFMF010012250">
    <property type="protein sequence ID" value="KAG8505642.1"/>
    <property type="molecule type" value="Genomic_DNA"/>
</dbReference>
<proteinExistence type="predicted"/>
<reference evidence="1" key="1">
    <citation type="journal article" date="2021" name="Evol. Appl.">
        <title>The genome of the Pyrenean desman and the effects of bottlenecks and inbreeding on the genomic landscape of an endangered species.</title>
        <authorList>
            <person name="Escoda L."/>
            <person name="Castresana J."/>
        </authorList>
    </citation>
    <scope>NUCLEOTIDE SEQUENCE</scope>
    <source>
        <strain evidence="1">IBE-C5619</strain>
    </source>
</reference>
<accession>A0A8J6DD29</accession>
<evidence type="ECO:0000313" key="1">
    <source>
        <dbReference type="EMBL" id="KAG8505642.1"/>
    </source>
</evidence>
<sequence>MPQLPLGLAVERAAAPRGRPGGPSRVPCTFGPCGALQLPPGPLLRPGRTTRGRAAARAPLSNCQACTGVLRDQRCRPETTSVQAPPTTGCCLQPSGLPRELCELATAPGQ</sequence>
<evidence type="ECO:0000313" key="2">
    <source>
        <dbReference type="Proteomes" id="UP000700334"/>
    </source>
</evidence>
<name>A0A8J6DD29_GALPY</name>
<dbReference type="Proteomes" id="UP000700334">
    <property type="component" value="Unassembled WGS sequence"/>
</dbReference>
<dbReference type="AlphaFoldDB" id="A0A8J6DD29"/>
<gene>
    <name evidence="1" type="ORF">J0S82_013682</name>
</gene>
<comment type="caution">
    <text evidence="1">The sequence shown here is derived from an EMBL/GenBank/DDBJ whole genome shotgun (WGS) entry which is preliminary data.</text>
</comment>
<organism evidence="1 2">
    <name type="scientific">Galemys pyrenaicus</name>
    <name type="common">Iberian desman</name>
    <name type="synonym">Pyrenean desman</name>
    <dbReference type="NCBI Taxonomy" id="202257"/>
    <lineage>
        <taxon>Eukaryota</taxon>
        <taxon>Metazoa</taxon>
        <taxon>Chordata</taxon>
        <taxon>Craniata</taxon>
        <taxon>Vertebrata</taxon>
        <taxon>Euteleostomi</taxon>
        <taxon>Mammalia</taxon>
        <taxon>Eutheria</taxon>
        <taxon>Laurasiatheria</taxon>
        <taxon>Eulipotyphla</taxon>
        <taxon>Talpidae</taxon>
        <taxon>Galemys</taxon>
    </lineage>
</organism>